<keyword evidence="3" id="KW-1185">Reference proteome</keyword>
<protein>
    <submittedName>
        <fullName evidence="2">UPF0481-like protein</fullName>
    </submittedName>
</protein>
<keyword evidence="1" id="KW-0472">Membrane</keyword>
<gene>
    <name evidence="2" type="ORF">CKAN_00380300</name>
</gene>
<comment type="caution">
    <text evidence="2">The sequence shown here is derived from an EMBL/GenBank/DDBJ whole genome shotgun (WGS) entry which is preliminary data.</text>
</comment>
<dbReference type="Pfam" id="PF03140">
    <property type="entry name" value="DUF247"/>
    <property type="match status" value="1"/>
</dbReference>
<evidence type="ECO:0000313" key="2">
    <source>
        <dbReference type="EMBL" id="RWR75424.1"/>
    </source>
</evidence>
<reference evidence="2 3" key="1">
    <citation type="journal article" date="2019" name="Nat. Plants">
        <title>Stout camphor tree genome fills gaps in understanding of flowering plant genome evolution.</title>
        <authorList>
            <person name="Chaw S.M."/>
            <person name="Liu Y.C."/>
            <person name="Wu Y.W."/>
            <person name="Wang H.Y."/>
            <person name="Lin C.I."/>
            <person name="Wu C.S."/>
            <person name="Ke H.M."/>
            <person name="Chang L.Y."/>
            <person name="Hsu C.Y."/>
            <person name="Yang H.T."/>
            <person name="Sudianto E."/>
            <person name="Hsu M.H."/>
            <person name="Wu K.P."/>
            <person name="Wang L.N."/>
            <person name="Leebens-Mack J.H."/>
            <person name="Tsai I.J."/>
        </authorList>
    </citation>
    <scope>NUCLEOTIDE SEQUENCE [LARGE SCALE GENOMIC DNA]</scope>
    <source>
        <strain evidence="3">cv. Chaw 1501</strain>
        <tissue evidence="2">Young leaves</tissue>
    </source>
</reference>
<accession>A0A3S3MFH3</accession>
<dbReference type="EMBL" id="QPKB01000002">
    <property type="protein sequence ID" value="RWR75424.1"/>
    <property type="molecule type" value="Genomic_DNA"/>
</dbReference>
<sequence length="474" mass="54016">MATGTGTRDDVIIPISEEPVWLFQIIKGEDPPGRSKPCIQEVAKTLSKIESNKTCFHPCVVSFGPYHHGKHHLKPMEHYKEVASRWFISLTAGNNRVGAITNEEAKNVYDKFIAKVPSVSSLRECYTDGATDEYNDADFLRMMFLDGCFILYFIHLVVEGSDDLLQKGHYLNQPLIIRDMFLFENQIPYSVLTALMSLKPEHCGHGSVVYFIYMIFLPPRGFSFISHMITYFGLLVLGQVTLTMKEEPCDHLLDLLRSQVINEAAGSSSSRSGHWHYYFRPISELKAVGIQVSASNSQSWSDVKFRKGFINSHLELPQIIVDDSTKTRLLNLAAYEMCPDGSLYRAVTSYICFLDSLIYNVDDVKELRYNNILLNRLGSDEEVANLFKELATNLSPESNAYSDVILGMEEHSKRHFNHVRLWISQFFHNNFTSPWTAISLVAGIFVILLTLVQTIYSVLSYYKRRYCVEYGLLG</sequence>
<proteinExistence type="predicted"/>
<dbReference type="AlphaFoldDB" id="A0A3S3MFH3"/>
<dbReference type="OrthoDB" id="1849062at2759"/>
<dbReference type="PANTHER" id="PTHR31170">
    <property type="entry name" value="BNAC04G53230D PROTEIN"/>
    <property type="match status" value="1"/>
</dbReference>
<evidence type="ECO:0000313" key="3">
    <source>
        <dbReference type="Proteomes" id="UP000283530"/>
    </source>
</evidence>
<keyword evidence="1" id="KW-1133">Transmembrane helix</keyword>
<dbReference type="PANTHER" id="PTHR31170:SF25">
    <property type="entry name" value="BNAA09G04570D PROTEIN"/>
    <property type="match status" value="1"/>
</dbReference>
<organism evidence="2 3">
    <name type="scientific">Cinnamomum micranthum f. kanehirae</name>
    <dbReference type="NCBI Taxonomy" id="337451"/>
    <lineage>
        <taxon>Eukaryota</taxon>
        <taxon>Viridiplantae</taxon>
        <taxon>Streptophyta</taxon>
        <taxon>Embryophyta</taxon>
        <taxon>Tracheophyta</taxon>
        <taxon>Spermatophyta</taxon>
        <taxon>Magnoliopsida</taxon>
        <taxon>Magnoliidae</taxon>
        <taxon>Laurales</taxon>
        <taxon>Lauraceae</taxon>
        <taxon>Cinnamomum</taxon>
    </lineage>
</organism>
<feature type="transmembrane region" description="Helical" evidence="1">
    <location>
        <begin position="435"/>
        <end position="456"/>
    </location>
</feature>
<keyword evidence="1" id="KW-0812">Transmembrane</keyword>
<name>A0A3S3MFH3_9MAGN</name>
<evidence type="ECO:0000256" key="1">
    <source>
        <dbReference type="SAM" id="Phobius"/>
    </source>
</evidence>
<dbReference type="InterPro" id="IPR004158">
    <property type="entry name" value="DUF247_pln"/>
</dbReference>
<dbReference type="Proteomes" id="UP000283530">
    <property type="component" value="Unassembled WGS sequence"/>
</dbReference>